<gene>
    <name evidence="5" type="ORF">CAMP_LOCUS474</name>
</gene>
<keyword evidence="6" id="KW-1185">Reference proteome</keyword>
<feature type="domain" description="Cytosolic fatty-acid binding proteins" evidence="4">
    <location>
        <begin position="24"/>
        <end position="41"/>
    </location>
</feature>
<dbReference type="FunFam" id="2.40.128.20:FF:000001">
    <property type="entry name" value="Fatty acid-binding protein, adipocyte"/>
    <property type="match status" value="1"/>
</dbReference>
<dbReference type="EMBL" id="CANHGI010000001">
    <property type="protein sequence ID" value="CAI5437837.1"/>
    <property type="molecule type" value="Genomic_DNA"/>
</dbReference>
<dbReference type="Pfam" id="PF00061">
    <property type="entry name" value="Lipocalin"/>
    <property type="match status" value="1"/>
</dbReference>
<evidence type="ECO:0000256" key="2">
    <source>
        <dbReference type="ARBA" id="ARBA00023121"/>
    </source>
</evidence>
<reference evidence="5" key="1">
    <citation type="submission" date="2022-11" db="EMBL/GenBank/DDBJ databases">
        <authorList>
            <person name="Kikuchi T."/>
        </authorList>
    </citation>
    <scope>NUCLEOTIDE SEQUENCE</scope>
    <source>
        <strain evidence="5">PS1010</strain>
    </source>
</reference>
<dbReference type="Proteomes" id="UP001152747">
    <property type="component" value="Unassembled WGS sequence"/>
</dbReference>
<evidence type="ECO:0000313" key="6">
    <source>
        <dbReference type="Proteomes" id="UP001152747"/>
    </source>
</evidence>
<evidence type="ECO:0000256" key="1">
    <source>
        <dbReference type="ARBA" id="ARBA00008390"/>
    </source>
</evidence>
<dbReference type="InterPro" id="IPR000566">
    <property type="entry name" value="Lipocln_cytosolic_FA-bd_dom"/>
</dbReference>
<dbReference type="PRINTS" id="PR00178">
    <property type="entry name" value="FATTYACIDBP"/>
</dbReference>
<protein>
    <recommendedName>
        <fullName evidence="4">Cytosolic fatty-acid binding proteins domain-containing protein</fullName>
    </recommendedName>
</protein>
<dbReference type="Gene3D" id="2.40.128.20">
    <property type="match status" value="1"/>
</dbReference>
<evidence type="ECO:0000256" key="3">
    <source>
        <dbReference type="RuleBase" id="RU003696"/>
    </source>
</evidence>
<keyword evidence="2" id="KW-0446">Lipid-binding</keyword>
<evidence type="ECO:0000313" key="5">
    <source>
        <dbReference type="EMBL" id="CAI5437837.1"/>
    </source>
</evidence>
<comment type="caution">
    <text evidence="5">The sequence shown here is derived from an EMBL/GenBank/DDBJ whole genome shotgun (WGS) entry which is preliminary data.</text>
</comment>
<dbReference type="InterPro" id="IPR000463">
    <property type="entry name" value="Fatty_acid-bd"/>
</dbReference>
<dbReference type="CDD" id="cd00742">
    <property type="entry name" value="FABP"/>
    <property type="match status" value="1"/>
</dbReference>
<keyword evidence="3" id="KW-0813">Transport</keyword>
<dbReference type="InterPro" id="IPR012674">
    <property type="entry name" value="Calycin"/>
</dbReference>
<name>A0A9P1I3J1_9PELO</name>
<proteinExistence type="inferred from homology"/>
<sequence length="152" mass="17681">MLVNHPFRNPIQFKNRMSSQDFVGRWKLVESENFEEYMKEVGVGLITRKAAANLKPTLEIKVEGDVWHSNQYSTFKNTTLSFKLGEEFDETTPDGRTFKSLIVFENGKFTHTQKKIKDSDHDSHIVRWIENGKLITTLQSGNVTARRVYVRE</sequence>
<organism evidence="5 6">
    <name type="scientific">Caenorhabditis angaria</name>
    <dbReference type="NCBI Taxonomy" id="860376"/>
    <lineage>
        <taxon>Eukaryota</taxon>
        <taxon>Metazoa</taxon>
        <taxon>Ecdysozoa</taxon>
        <taxon>Nematoda</taxon>
        <taxon>Chromadorea</taxon>
        <taxon>Rhabditida</taxon>
        <taxon>Rhabditina</taxon>
        <taxon>Rhabditomorpha</taxon>
        <taxon>Rhabditoidea</taxon>
        <taxon>Rhabditidae</taxon>
        <taxon>Peloderinae</taxon>
        <taxon>Caenorhabditis</taxon>
    </lineage>
</organism>
<dbReference type="OrthoDB" id="354351at2759"/>
<accession>A0A9P1I3J1</accession>
<comment type="similarity">
    <text evidence="1 3">Belongs to the calycin superfamily. Fatty-acid binding protein (FABP) family.</text>
</comment>
<dbReference type="InterPro" id="IPR031259">
    <property type="entry name" value="ILBP"/>
</dbReference>
<evidence type="ECO:0000259" key="4">
    <source>
        <dbReference type="PROSITE" id="PS00214"/>
    </source>
</evidence>
<dbReference type="AlphaFoldDB" id="A0A9P1I3J1"/>
<dbReference type="SUPFAM" id="SSF50814">
    <property type="entry name" value="Lipocalins"/>
    <property type="match status" value="1"/>
</dbReference>
<dbReference type="GO" id="GO:0005504">
    <property type="term" value="F:fatty acid binding"/>
    <property type="evidence" value="ECO:0007669"/>
    <property type="project" value="UniProtKB-ARBA"/>
</dbReference>
<dbReference type="PANTHER" id="PTHR11955">
    <property type="entry name" value="FATTY ACID BINDING PROTEIN"/>
    <property type="match status" value="1"/>
</dbReference>
<dbReference type="PROSITE" id="PS00214">
    <property type="entry name" value="FABP"/>
    <property type="match status" value="1"/>
</dbReference>